<accession>A0A0C2YNJ0</accession>
<name>A0A0C2YNJ0_HEBCY</name>
<proteinExistence type="predicted"/>
<sequence>MDPTPQPRSEIIDPPQERTGLSPLFNDATADITFKSSDNILFKIHSKHLQTASAVLSLGSVSMDLAETVPLSEKSDVLEVLFQFIHPPQEGGNYRQPCVTEMEPNLFFRVAEAAEKYAVFAAMNVCLTWMHQVVEKYPFRVLNHSGKHDYTKLADEAAEASVSVPSALANAGRYITHPGTLARWVRPLFFFFFANPNGE</sequence>
<dbReference type="EMBL" id="KN831777">
    <property type="protein sequence ID" value="KIM42577.1"/>
    <property type="molecule type" value="Genomic_DNA"/>
</dbReference>
<gene>
    <name evidence="2" type="ORF">M413DRAFT_10123</name>
</gene>
<dbReference type="HOGENOM" id="CLU_075133_3_1_1"/>
<reference evidence="3" key="2">
    <citation type="submission" date="2015-01" db="EMBL/GenBank/DDBJ databases">
        <title>Evolutionary Origins and Diversification of the Mycorrhizal Mutualists.</title>
        <authorList>
            <consortium name="DOE Joint Genome Institute"/>
            <consortium name="Mycorrhizal Genomics Consortium"/>
            <person name="Kohler A."/>
            <person name="Kuo A."/>
            <person name="Nagy L.G."/>
            <person name="Floudas D."/>
            <person name="Copeland A."/>
            <person name="Barry K.W."/>
            <person name="Cichocki N."/>
            <person name="Veneault-Fourrey C."/>
            <person name="LaButti K."/>
            <person name="Lindquist E.A."/>
            <person name="Lipzen A."/>
            <person name="Lundell T."/>
            <person name="Morin E."/>
            <person name="Murat C."/>
            <person name="Riley R."/>
            <person name="Ohm R."/>
            <person name="Sun H."/>
            <person name="Tunlid A."/>
            <person name="Henrissat B."/>
            <person name="Grigoriev I.V."/>
            <person name="Hibbett D.S."/>
            <person name="Martin F."/>
        </authorList>
    </citation>
    <scope>NUCLEOTIDE SEQUENCE [LARGE SCALE GENOMIC DNA]</scope>
    <source>
        <strain evidence="3">h7</strain>
    </source>
</reference>
<evidence type="ECO:0000313" key="2">
    <source>
        <dbReference type="EMBL" id="KIM42577.1"/>
    </source>
</evidence>
<evidence type="ECO:0000313" key="3">
    <source>
        <dbReference type="Proteomes" id="UP000053424"/>
    </source>
</evidence>
<dbReference type="AlphaFoldDB" id="A0A0C2YNJ0"/>
<evidence type="ECO:0008006" key="4">
    <source>
        <dbReference type="Google" id="ProtNLM"/>
    </source>
</evidence>
<reference evidence="2 3" key="1">
    <citation type="submission" date="2014-04" db="EMBL/GenBank/DDBJ databases">
        <authorList>
            <consortium name="DOE Joint Genome Institute"/>
            <person name="Kuo A."/>
            <person name="Gay G."/>
            <person name="Dore J."/>
            <person name="Kohler A."/>
            <person name="Nagy L.G."/>
            <person name="Floudas D."/>
            <person name="Copeland A."/>
            <person name="Barry K.W."/>
            <person name="Cichocki N."/>
            <person name="Veneault-Fourrey C."/>
            <person name="LaButti K."/>
            <person name="Lindquist E.A."/>
            <person name="Lipzen A."/>
            <person name="Lundell T."/>
            <person name="Morin E."/>
            <person name="Murat C."/>
            <person name="Sun H."/>
            <person name="Tunlid A."/>
            <person name="Henrissat B."/>
            <person name="Grigoriev I.V."/>
            <person name="Hibbett D.S."/>
            <person name="Martin F."/>
            <person name="Nordberg H.P."/>
            <person name="Cantor M.N."/>
            <person name="Hua S.X."/>
        </authorList>
    </citation>
    <scope>NUCLEOTIDE SEQUENCE [LARGE SCALE GENOMIC DNA]</scope>
    <source>
        <strain evidence="3">h7</strain>
    </source>
</reference>
<protein>
    <recommendedName>
        <fullName evidence="4">BTB domain-containing protein</fullName>
    </recommendedName>
</protein>
<evidence type="ECO:0000256" key="1">
    <source>
        <dbReference type="SAM" id="MobiDB-lite"/>
    </source>
</evidence>
<dbReference type="OrthoDB" id="3184970at2759"/>
<feature type="region of interest" description="Disordered" evidence="1">
    <location>
        <begin position="1"/>
        <end position="22"/>
    </location>
</feature>
<organism evidence="2 3">
    <name type="scientific">Hebeloma cylindrosporum</name>
    <dbReference type="NCBI Taxonomy" id="76867"/>
    <lineage>
        <taxon>Eukaryota</taxon>
        <taxon>Fungi</taxon>
        <taxon>Dikarya</taxon>
        <taxon>Basidiomycota</taxon>
        <taxon>Agaricomycotina</taxon>
        <taxon>Agaricomycetes</taxon>
        <taxon>Agaricomycetidae</taxon>
        <taxon>Agaricales</taxon>
        <taxon>Agaricineae</taxon>
        <taxon>Hymenogastraceae</taxon>
        <taxon>Hebeloma</taxon>
    </lineage>
</organism>
<keyword evidence="3" id="KW-1185">Reference proteome</keyword>
<dbReference type="Proteomes" id="UP000053424">
    <property type="component" value="Unassembled WGS sequence"/>
</dbReference>